<sequence length="417" mass="48495">MLGQRIKELRKEKKLTQQELSKGIITRSYLSQIEQGLVQPSFDILEKLSLKLDCSVDTFFKTIENKDLLLSQVKKEIKTAENQIESNSYEKVEGFIQKKDYLVHKELNSYDRGILLWVHGKYYEHKKDYNHSLAFFEESITELESSKHTNEMLRSLDSLGYVHSQINNNEIALNLLNKAYRIMIYDQIQGVIRVSILVNLGIVHGKLKEYYSAINFLQEASDLNDKMGTYYKSGEIFMAMGICNMQLKRYKGAKDAYERALNFFKLSKNKYYQAGTYTNLGILSSYKKEYHQADLYLRTAINIYKSVGSKESEIMNVQVELARVYYLQEEYDKASSICHDVLQMEDVNKHTAQALELLGDICFKLSDIEDSLKHYNRAKDFLVTQSISCDHLCKKVADVYFSIGDYQKASDFYKECF</sequence>
<dbReference type="Pfam" id="PF13424">
    <property type="entry name" value="TPR_12"/>
    <property type="match status" value="1"/>
</dbReference>
<keyword evidence="1" id="KW-0614">Plasmid</keyword>
<dbReference type="SUPFAM" id="SSF48452">
    <property type="entry name" value="TPR-like"/>
    <property type="match status" value="2"/>
</dbReference>
<protein>
    <submittedName>
        <fullName evidence="1">XRE family transcriptional regulator</fullName>
    </submittedName>
</protein>
<organism evidence="1 2">
    <name type="scientific">Priestia filamentosa</name>
    <dbReference type="NCBI Taxonomy" id="1402861"/>
    <lineage>
        <taxon>Bacteria</taxon>
        <taxon>Bacillati</taxon>
        <taxon>Bacillota</taxon>
        <taxon>Bacilli</taxon>
        <taxon>Bacillales</taxon>
        <taxon>Bacillaceae</taxon>
        <taxon>Priestia</taxon>
    </lineage>
</organism>
<dbReference type="AlphaFoldDB" id="A0A1X7GMP7"/>
<dbReference type="Pfam" id="PF01381">
    <property type="entry name" value="HTH_3"/>
    <property type="match status" value="1"/>
</dbReference>
<evidence type="ECO:0000313" key="2">
    <source>
        <dbReference type="Proteomes" id="UP000036202"/>
    </source>
</evidence>
<dbReference type="CDD" id="cd00093">
    <property type="entry name" value="HTH_XRE"/>
    <property type="match status" value="1"/>
</dbReference>
<dbReference type="PROSITE" id="PS50943">
    <property type="entry name" value="HTH_CROC1"/>
    <property type="match status" value="1"/>
</dbReference>
<dbReference type="InterPro" id="IPR010982">
    <property type="entry name" value="Lambda_DNA-bd_dom_sf"/>
</dbReference>
<dbReference type="OrthoDB" id="2470999at2"/>
<dbReference type="RefSeq" id="WP_046218314.1">
    <property type="nucleotide sequence ID" value="NZ_CP015325.1"/>
</dbReference>
<dbReference type="SMART" id="SM00530">
    <property type="entry name" value="HTH_XRE"/>
    <property type="match status" value="1"/>
</dbReference>
<dbReference type="InterPro" id="IPR001387">
    <property type="entry name" value="Cro/C1-type_HTH"/>
</dbReference>
<reference evidence="1 2" key="1">
    <citation type="journal article" date="2015" name="PLoS ONE">
        <title>Genome Sequence of Bacillus endophyticus and Analysis of Its Companion Mechanism in the Ketogulonigenium vulgare-Bacillus Strain Consortium.</title>
        <authorList>
            <person name="Jia N."/>
            <person name="Du J."/>
            <person name="Ding M.Z."/>
            <person name="Gao F."/>
            <person name="Yuan Y.J."/>
        </authorList>
    </citation>
    <scope>NUCLEOTIDE SEQUENCE [LARGE SCALE GENOMIC DNA]</scope>
    <source>
        <strain evidence="1 2">Hbe603</strain>
        <plasmid evidence="2">pbeh3</plasmid>
    </source>
</reference>
<dbReference type="SMART" id="SM00028">
    <property type="entry name" value="TPR"/>
    <property type="match status" value="6"/>
</dbReference>
<dbReference type="EMBL" id="CP015325">
    <property type="protein sequence ID" value="AWG44728.1"/>
    <property type="molecule type" value="Genomic_DNA"/>
</dbReference>
<dbReference type="InterPro" id="IPR053163">
    <property type="entry name" value="HTH-type_regulator_Rgg"/>
</dbReference>
<accession>A0A2S1M053</accession>
<accession>A0A1X7GMP7</accession>
<gene>
    <name evidence="1" type="ORF">BEH_25550</name>
</gene>
<keyword evidence="2" id="KW-1185">Reference proteome</keyword>
<dbReference type="InterPro" id="IPR019734">
    <property type="entry name" value="TPR_rpt"/>
</dbReference>
<dbReference type="Proteomes" id="UP000036202">
    <property type="component" value="Plasmid pbeh3"/>
</dbReference>
<proteinExistence type="predicted"/>
<dbReference type="Gene3D" id="1.25.40.10">
    <property type="entry name" value="Tetratricopeptide repeat domain"/>
    <property type="match status" value="3"/>
</dbReference>
<evidence type="ECO:0000313" key="1">
    <source>
        <dbReference type="EMBL" id="AWG44728.1"/>
    </source>
</evidence>
<dbReference type="PANTHER" id="PTHR37038:SF14">
    <property type="entry name" value="TRANSCRIPTIONAL ACTIVATOR"/>
    <property type="match status" value="1"/>
</dbReference>
<dbReference type="GeneID" id="93704178"/>
<dbReference type="InterPro" id="IPR011990">
    <property type="entry name" value="TPR-like_helical_dom_sf"/>
</dbReference>
<geneLocation type="plasmid" evidence="2">
    <name>pbeh3</name>
</geneLocation>
<dbReference type="GO" id="GO:0003677">
    <property type="term" value="F:DNA binding"/>
    <property type="evidence" value="ECO:0007669"/>
    <property type="project" value="InterPro"/>
</dbReference>
<dbReference type="KEGG" id="beo:BEH_25550"/>
<dbReference type="PANTHER" id="PTHR37038">
    <property type="entry name" value="TRANSCRIPTIONAL REGULATOR-RELATED"/>
    <property type="match status" value="1"/>
</dbReference>
<dbReference type="SUPFAM" id="SSF47413">
    <property type="entry name" value="lambda repressor-like DNA-binding domains"/>
    <property type="match status" value="1"/>
</dbReference>
<name>A0A1X7GMP7_9BACI</name>